<proteinExistence type="predicted"/>
<organism evidence="7 8">
    <name type="scientific">Kibdelosporangium philippinense</name>
    <dbReference type="NCBI Taxonomy" id="211113"/>
    <lineage>
        <taxon>Bacteria</taxon>
        <taxon>Bacillati</taxon>
        <taxon>Actinomycetota</taxon>
        <taxon>Actinomycetes</taxon>
        <taxon>Pseudonocardiales</taxon>
        <taxon>Pseudonocardiaceae</taxon>
        <taxon>Kibdelosporangium</taxon>
    </lineage>
</organism>
<feature type="region of interest" description="Disordered" evidence="3">
    <location>
        <begin position="1"/>
        <end position="27"/>
    </location>
</feature>
<dbReference type="EMBL" id="JAJVCN010000002">
    <property type="protein sequence ID" value="MCE7007334.1"/>
    <property type="molecule type" value="Genomic_DNA"/>
</dbReference>
<reference evidence="7 8" key="1">
    <citation type="submission" date="2021-12" db="EMBL/GenBank/DDBJ databases">
        <title>Genome sequence of Kibdelosporangium philippinense ATCC 49844.</title>
        <authorList>
            <person name="Fedorov E.A."/>
            <person name="Omeragic M."/>
            <person name="Shalygina K.F."/>
            <person name="Maclea K.S."/>
        </authorList>
    </citation>
    <scope>NUCLEOTIDE SEQUENCE [LARGE SCALE GENOMIC DNA]</scope>
    <source>
        <strain evidence="7 8">ATCC 49844</strain>
    </source>
</reference>
<evidence type="ECO:0000256" key="2">
    <source>
        <dbReference type="ARBA" id="ARBA00023163"/>
    </source>
</evidence>
<sequence length="161" mass="17823">MGRRRADPKAETLRESRTLNPHPESVADERFTDSEFFDARDLVQVKYEMVRRVEVDGVSVTTAAAAFGFSRQSYYQAAAAVAESGPAGLVPAKPGPKGPRKLTDEVVDHLEELLAADPTLRSSALAELIQQRFGTRVHPRSIERALARRHTESKERPKSSP</sequence>
<name>A0ABS8ZQS8_9PSEU</name>
<dbReference type="EMBL" id="JAJVCN010000004">
    <property type="protein sequence ID" value="MCE7010070.1"/>
    <property type="molecule type" value="Genomic_DNA"/>
</dbReference>
<evidence type="ECO:0000313" key="7">
    <source>
        <dbReference type="EMBL" id="MCE7010070.1"/>
    </source>
</evidence>
<dbReference type="SUPFAM" id="SSF46689">
    <property type="entry name" value="Homeodomain-like"/>
    <property type="match status" value="1"/>
</dbReference>
<evidence type="ECO:0000313" key="8">
    <source>
        <dbReference type="Proteomes" id="UP001521150"/>
    </source>
</evidence>
<dbReference type="EMBL" id="JAJVCN010000002">
    <property type="protein sequence ID" value="MCE7006949.1"/>
    <property type="molecule type" value="Genomic_DNA"/>
</dbReference>
<dbReference type="RefSeq" id="WP_233724681.1">
    <property type="nucleotide sequence ID" value="NZ_JAJVCN010000001.1"/>
</dbReference>
<evidence type="ECO:0000256" key="3">
    <source>
        <dbReference type="SAM" id="MobiDB-lite"/>
    </source>
</evidence>
<accession>A0ABS8ZQS8</accession>
<comment type="caution">
    <text evidence="7">The sequence shown here is derived from an EMBL/GenBank/DDBJ whole genome shotgun (WGS) entry which is preliminary data.</text>
</comment>
<evidence type="ECO:0000313" key="4">
    <source>
        <dbReference type="EMBL" id="MCE7003123.1"/>
    </source>
</evidence>
<gene>
    <name evidence="4" type="ORF">LWC34_09815</name>
    <name evidence="5" type="ORF">LWC34_29580</name>
    <name evidence="6" type="ORF">LWC34_31610</name>
    <name evidence="7" type="ORF">LWC34_45790</name>
</gene>
<evidence type="ECO:0000313" key="6">
    <source>
        <dbReference type="EMBL" id="MCE7007334.1"/>
    </source>
</evidence>
<feature type="compositionally biased region" description="Basic and acidic residues" evidence="3">
    <location>
        <begin position="1"/>
        <end position="17"/>
    </location>
</feature>
<dbReference type="Pfam" id="PF13565">
    <property type="entry name" value="HTH_32"/>
    <property type="match status" value="1"/>
</dbReference>
<dbReference type="InterPro" id="IPR053721">
    <property type="entry name" value="Fimbrial_Adhesin_Reg"/>
</dbReference>
<keyword evidence="2" id="KW-0804">Transcription</keyword>
<dbReference type="Gene3D" id="1.10.10.2690">
    <property type="match status" value="1"/>
</dbReference>
<protein>
    <submittedName>
        <fullName evidence="7">Helix-turn-helix domain-containing protein</fullName>
    </submittedName>
</protein>
<evidence type="ECO:0000256" key="1">
    <source>
        <dbReference type="ARBA" id="ARBA00023015"/>
    </source>
</evidence>
<feature type="region of interest" description="Disordered" evidence="3">
    <location>
        <begin position="139"/>
        <end position="161"/>
    </location>
</feature>
<dbReference type="EMBL" id="JAJVCN010000001">
    <property type="protein sequence ID" value="MCE7003123.1"/>
    <property type="molecule type" value="Genomic_DNA"/>
</dbReference>
<feature type="compositionally biased region" description="Basic and acidic residues" evidence="3">
    <location>
        <begin position="140"/>
        <end position="161"/>
    </location>
</feature>
<keyword evidence="1" id="KW-0805">Transcription regulation</keyword>
<dbReference type="Proteomes" id="UP001521150">
    <property type="component" value="Unassembled WGS sequence"/>
</dbReference>
<keyword evidence="8" id="KW-1185">Reference proteome</keyword>
<evidence type="ECO:0000313" key="5">
    <source>
        <dbReference type="EMBL" id="MCE7006949.1"/>
    </source>
</evidence>
<dbReference type="InterPro" id="IPR009057">
    <property type="entry name" value="Homeodomain-like_sf"/>
</dbReference>